<reference evidence="1" key="1">
    <citation type="submission" date="2024-03" db="EMBL/GenBank/DDBJ databases">
        <authorList>
            <consortium name="ELIXIR-Norway"/>
            <consortium name="Elixir Norway"/>
        </authorList>
    </citation>
    <scope>NUCLEOTIDE SEQUENCE</scope>
</reference>
<name>A0ABP1BXZ0_9BRYO</name>
<evidence type="ECO:0008006" key="3">
    <source>
        <dbReference type="Google" id="ProtNLM"/>
    </source>
</evidence>
<accession>A0ABP1BXZ0</accession>
<dbReference type="EMBL" id="OZ023709">
    <property type="protein sequence ID" value="CAK9881031.1"/>
    <property type="molecule type" value="Genomic_DNA"/>
</dbReference>
<protein>
    <recommendedName>
        <fullName evidence="3">Secreted protein</fullName>
    </recommendedName>
</protein>
<sequence>MVGCYQSPFFLIRPSTNLSAILSNVALSLLHVLGSHTSTADECWSLPPYQRTGRWHPLFVPLDHKL</sequence>
<evidence type="ECO:0000313" key="2">
    <source>
        <dbReference type="Proteomes" id="UP001497522"/>
    </source>
</evidence>
<gene>
    <name evidence="1" type="ORF">CSSPJE1EN2_LOCUS22430</name>
</gene>
<evidence type="ECO:0000313" key="1">
    <source>
        <dbReference type="EMBL" id="CAK9881031.1"/>
    </source>
</evidence>
<keyword evidence="2" id="KW-1185">Reference proteome</keyword>
<dbReference type="Proteomes" id="UP001497522">
    <property type="component" value="Chromosome 8"/>
</dbReference>
<proteinExistence type="predicted"/>
<organism evidence="1 2">
    <name type="scientific">Sphagnum jensenii</name>
    <dbReference type="NCBI Taxonomy" id="128206"/>
    <lineage>
        <taxon>Eukaryota</taxon>
        <taxon>Viridiplantae</taxon>
        <taxon>Streptophyta</taxon>
        <taxon>Embryophyta</taxon>
        <taxon>Bryophyta</taxon>
        <taxon>Sphagnophytina</taxon>
        <taxon>Sphagnopsida</taxon>
        <taxon>Sphagnales</taxon>
        <taxon>Sphagnaceae</taxon>
        <taxon>Sphagnum</taxon>
    </lineage>
</organism>